<dbReference type="InterPro" id="IPR032423">
    <property type="entry name" value="AAA_assoc_2"/>
</dbReference>
<evidence type="ECO:0000256" key="1">
    <source>
        <dbReference type="ARBA" id="ARBA00008959"/>
    </source>
</evidence>
<dbReference type="InterPro" id="IPR008921">
    <property type="entry name" value="DNA_pol3_clamp-load_cplx_C"/>
</dbReference>
<evidence type="ECO:0000256" key="3">
    <source>
        <dbReference type="ARBA" id="ARBA00022840"/>
    </source>
</evidence>
<sequence length="739" mass="83110">MDLFDQNLINQIQTQAPLAARMRPRTLDEFVGQDHIIGPGRLLRRAISLDQLSSLIFYGPPGTGKTTLARVIANTTRAHFLAINAVLSGVKEIRAAIDTAQEQRKFHNQRTILFVDEVHRFNKSQQDALLPWVENGTVILIGATTENPYFEVNKALVSRSRIFQLKPLNDEDLYKVVNQTLTDEQRGYGCLKVQIDDEALKHLVNVANGDARSLLNALELAVETTPPDEAGVIHLNLAVAEESIQQRAVLYDKEGDVHFDTISAFIKSLRGSDPDAALYWLAKMVYAGEDPRFIFRRMLILASEDVGLADPNAVVVVNACNEAFDRVGMPEGRYHLAQAALYLATAAKSNSVMGFFDALAAIEHEKEAEVPNHLKDANRDKKGFGHGAGYLYPHAYRDHWVEQQYLPASLQGQVFYQPSLQGREREISTEVSRRREAQLAALVEGSAIAPLEILTYGTIDRASERWLQRTLSQVGTQLATVRDRIFELAQLQRHHIVLDLNAGSGLLTWEAVRQTPEGGVYAFVRTGKDANALSQQADSLKELIRPQILHASISQLVEVITQQAANVQFDCIIGRNVLVSELDKSNVVQNLEKIIPERGRLILAETVPRYTQRFYRLLEDYPLDSKLYKSLMSAEEAIYDDGSDPMLNWDVDDLRNAFKLAGLEAKVIVEKNLTQMHISSHFLERLFTNNKHRPSYTQRLGQNLTPEELEKLKGIFTQYLLNQTIPWESTIAFIRANRG</sequence>
<gene>
    <name evidence="5" type="ORF">H6G14_26645</name>
</gene>
<dbReference type="SMART" id="SM00382">
    <property type="entry name" value="AAA"/>
    <property type="match status" value="1"/>
</dbReference>
<dbReference type="InterPro" id="IPR051314">
    <property type="entry name" value="AAA_ATPase_RarA/MGS1/WRNIP1"/>
</dbReference>
<dbReference type="NCBIfam" id="NF009881">
    <property type="entry name" value="PRK13341.1-2"/>
    <property type="match status" value="1"/>
</dbReference>
<dbReference type="CDD" id="cd00009">
    <property type="entry name" value="AAA"/>
    <property type="match status" value="1"/>
</dbReference>
<dbReference type="Pfam" id="PF00004">
    <property type="entry name" value="AAA"/>
    <property type="match status" value="1"/>
</dbReference>
<dbReference type="InterPro" id="IPR029063">
    <property type="entry name" value="SAM-dependent_MTases_sf"/>
</dbReference>
<evidence type="ECO:0000259" key="4">
    <source>
        <dbReference type="SMART" id="SM00382"/>
    </source>
</evidence>
<evidence type="ECO:0000256" key="2">
    <source>
        <dbReference type="ARBA" id="ARBA00022741"/>
    </source>
</evidence>
<dbReference type="InterPro" id="IPR021886">
    <property type="entry name" value="MgsA_C"/>
</dbReference>
<dbReference type="NCBIfam" id="NF009883">
    <property type="entry name" value="PRK13341.1-4"/>
    <property type="match status" value="1"/>
</dbReference>
<dbReference type="SUPFAM" id="SSF48019">
    <property type="entry name" value="post-AAA+ oligomerization domain-like"/>
    <property type="match status" value="1"/>
</dbReference>
<reference evidence="5 6" key="1">
    <citation type="journal article" date="2020" name="ISME J.">
        <title>Comparative genomics reveals insights into cyanobacterial evolution and habitat adaptation.</title>
        <authorList>
            <person name="Chen M.Y."/>
            <person name="Teng W.K."/>
            <person name="Zhao L."/>
            <person name="Hu C.X."/>
            <person name="Zhou Y.K."/>
            <person name="Han B.P."/>
            <person name="Song L.R."/>
            <person name="Shu W.S."/>
        </authorList>
    </citation>
    <scope>NUCLEOTIDE SEQUENCE [LARGE SCALE GENOMIC DNA]</scope>
    <source>
        <strain evidence="5 6">FACHB-3921</strain>
    </source>
</reference>
<dbReference type="EMBL" id="JACJQL010000066">
    <property type="protein sequence ID" value="MBD2254814.1"/>
    <property type="molecule type" value="Genomic_DNA"/>
</dbReference>
<dbReference type="InterPro" id="IPR003593">
    <property type="entry name" value="AAA+_ATPase"/>
</dbReference>
<proteinExistence type="inferred from homology"/>
<evidence type="ECO:0000313" key="6">
    <source>
        <dbReference type="Proteomes" id="UP000621307"/>
    </source>
</evidence>
<dbReference type="CDD" id="cd18139">
    <property type="entry name" value="HLD_clamp_RarA"/>
    <property type="match status" value="1"/>
</dbReference>
<dbReference type="RefSeq" id="WP_190571248.1">
    <property type="nucleotide sequence ID" value="NZ_JACJQL010000066.1"/>
</dbReference>
<dbReference type="Gene3D" id="3.40.50.300">
    <property type="entry name" value="P-loop containing nucleotide triphosphate hydrolases"/>
    <property type="match status" value="1"/>
</dbReference>
<dbReference type="SUPFAM" id="SSF53335">
    <property type="entry name" value="S-adenosyl-L-methionine-dependent methyltransferases"/>
    <property type="match status" value="1"/>
</dbReference>
<keyword evidence="2" id="KW-0547">Nucleotide-binding</keyword>
<protein>
    <submittedName>
        <fullName evidence="5">AAA family ATPase</fullName>
    </submittedName>
</protein>
<dbReference type="Pfam" id="PF12002">
    <property type="entry name" value="MgsA_C"/>
    <property type="match status" value="1"/>
</dbReference>
<dbReference type="InterPro" id="IPR003959">
    <property type="entry name" value="ATPase_AAA_core"/>
</dbReference>
<dbReference type="Gene3D" id="1.20.272.10">
    <property type="match status" value="1"/>
</dbReference>
<keyword evidence="3" id="KW-0067">ATP-binding</keyword>
<organism evidence="5 6">
    <name type="scientific">Nostoc parmelioides FACHB-3921</name>
    <dbReference type="NCBI Taxonomy" id="2692909"/>
    <lineage>
        <taxon>Bacteria</taxon>
        <taxon>Bacillati</taxon>
        <taxon>Cyanobacteriota</taxon>
        <taxon>Cyanophyceae</taxon>
        <taxon>Nostocales</taxon>
        <taxon>Nostocaceae</taxon>
        <taxon>Nostoc</taxon>
    </lineage>
</organism>
<dbReference type="Pfam" id="PF16193">
    <property type="entry name" value="AAA_assoc_2"/>
    <property type="match status" value="1"/>
</dbReference>
<name>A0ABR8BMB1_9NOSO</name>
<dbReference type="Gene3D" id="3.40.50.150">
    <property type="entry name" value="Vaccinia Virus protein VP39"/>
    <property type="match status" value="1"/>
</dbReference>
<dbReference type="PANTHER" id="PTHR13779">
    <property type="entry name" value="WERNER HELICASE-INTERACTING PROTEIN 1 FAMILY MEMBER"/>
    <property type="match status" value="1"/>
</dbReference>
<accession>A0ABR8BMB1</accession>
<comment type="caution">
    <text evidence="5">The sequence shown here is derived from an EMBL/GenBank/DDBJ whole genome shotgun (WGS) entry which is preliminary data.</text>
</comment>
<comment type="similarity">
    <text evidence="1">Belongs to the AAA ATPase family. RarA/MGS1/WRNIP1 subfamily.</text>
</comment>
<dbReference type="InterPro" id="IPR027417">
    <property type="entry name" value="P-loop_NTPase"/>
</dbReference>
<evidence type="ECO:0000313" key="5">
    <source>
        <dbReference type="EMBL" id="MBD2254814.1"/>
    </source>
</evidence>
<dbReference type="SUPFAM" id="SSF52540">
    <property type="entry name" value="P-loop containing nucleoside triphosphate hydrolases"/>
    <property type="match status" value="1"/>
</dbReference>
<dbReference type="Proteomes" id="UP000621307">
    <property type="component" value="Unassembled WGS sequence"/>
</dbReference>
<keyword evidence="6" id="KW-1185">Reference proteome</keyword>
<dbReference type="PANTHER" id="PTHR13779:SF7">
    <property type="entry name" value="ATPASE WRNIP1"/>
    <property type="match status" value="1"/>
</dbReference>
<dbReference type="Gene3D" id="1.10.8.60">
    <property type="match status" value="1"/>
</dbReference>
<feature type="domain" description="AAA+ ATPase" evidence="4">
    <location>
        <begin position="51"/>
        <end position="168"/>
    </location>
</feature>
<dbReference type="Gene3D" id="1.10.3710.10">
    <property type="entry name" value="DNA polymerase III clamp loader subunits, C-terminal domain"/>
    <property type="match status" value="1"/>
</dbReference>